<dbReference type="InterPro" id="IPR025586">
    <property type="entry name" value="PcfJ"/>
</dbReference>
<dbReference type="Pfam" id="PF14284">
    <property type="entry name" value="PcfJ"/>
    <property type="match status" value="1"/>
</dbReference>
<dbReference type="EMBL" id="CP003598">
    <property type="protein sequence ID" value="AFY91085.1"/>
    <property type="molecule type" value="Genomic_DNA"/>
</dbReference>
<reference evidence="1 2" key="1">
    <citation type="submission" date="2012-06" db="EMBL/GenBank/DDBJ databases">
        <title>Finished plasmid 1 of genome of Chroococcidiopsis thermalis PCC 7203.</title>
        <authorList>
            <consortium name="US DOE Joint Genome Institute"/>
            <person name="Gugger M."/>
            <person name="Coursin T."/>
            <person name="Rippka R."/>
            <person name="Tandeau De Marsac N."/>
            <person name="Huntemann M."/>
            <person name="Wei C.-L."/>
            <person name="Han J."/>
            <person name="Detter J.C."/>
            <person name="Han C."/>
            <person name="Tapia R."/>
            <person name="Davenport K."/>
            <person name="Daligault H."/>
            <person name="Erkkila T."/>
            <person name="Gu W."/>
            <person name="Munk A.C.C."/>
            <person name="Teshima H."/>
            <person name="Xu Y."/>
            <person name="Chain P."/>
            <person name="Chen A."/>
            <person name="Krypides N."/>
            <person name="Mavromatis K."/>
            <person name="Markowitz V."/>
            <person name="Szeto E."/>
            <person name="Ivanova N."/>
            <person name="Mikhailova N."/>
            <person name="Ovchinnikova G."/>
            <person name="Pagani I."/>
            <person name="Pati A."/>
            <person name="Goodwin L."/>
            <person name="Peters L."/>
            <person name="Pitluck S."/>
            <person name="Woyke T."/>
            <person name="Kerfeld C."/>
        </authorList>
    </citation>
    <scope>NUCLEOTIDE SEQUENCE [LARGE SCALE GENOMIC DNA]</scope>
    <source>
        <strain evidence="1 2">PCC 7203</strain>
        <plasmid evidence="1 2">pCHRO.01</plasmid>
    </source>
</reference>
<dbReference type="HOGENOM" id="CLU_660042_0_0_3"/>
<geneLocation type="plasmid" evidence="1 2">
    <name>pCHRO.01</name>
</geneLocation>
<proteinExistence type="predicted"/>
<protein>
    <recommendedName>
        <fullName evidence="3">PcfJ-like protein</fullName>
    </recommendedName>
</protein>
<evidence type="ECO:0000313" key="2">
    <source>
        <dbReference type="Proteomes" id="UP000010384"/>
    </source>
</evidence>
<organism evidence="1 2">
    <name type="scientific">Chroococcidiopsis thermalis (strain PCC 7203)</name>
    <dbReference type="NCBI Taxonomy" id="251229"/>
    <lineage>
        <taxon>Bacteria</taxon>
        <taxon>Bacillati</taxon>
        <taxon>Cyanobacteriota</taxon>
        <taxon>Cyanophyceae</taxon>
        <taxon>Chroococcidiopsidales</taxon>
        <taxon>Chroococcidiopsidaceae</taxon>
        <taxon>Chroococcidiopsis</taxon>
    </lineage>
</organism>
<gene>
    <name evidence="1" type="ORF">Chro_5739</name>
</gene>
<dbReference type="InParanoid" id="K9U8B2"/>
<keyword evidence="2" id="KW-1185">Reference proteome</keyword>
<evidence type="ECO:0008006" key="3">
    <source>
        <dbReference type="Google" id="ProtNLM"/>
    </source>
</evidence>
<sequence length="416" mass="48341">MDKTYKIAANGGIYWQGKYGILFLDRAENKVTLRLRQKVKGEFKTTKWLCFSLRTGKLRVYIWSKRYGVRDVTYSDAECLIYKLAKAARVGGCDSRNLPIALAKQAVAELLQIEKCSNLYETIIAKVLPFLQQYDCIPPIPAILRQGFKRENLKDAVKIWFGRDSKQLRKLVARLLEAQVEYERKCLWAVQSNWLALAVSFAQQWQLDYIHALLELKPVEIDPQRVHHLLQQYSPQRVLKLLESAAEEYNASYLLDAANMYWQMTKDLPHYKLPSRPRSFCQLHDWIQRDYNRFRSEREEKRRLPIKKLGKLDGMAVNNLVFVVPRTAHMLIEWGNALNTCIGSYADKAIKRHCYLLGIKAEGELKYAIEIDRQGRIVQFSGRRNSRPAAQDRAAVEAFLRPRLEELFPSKSQIAS</sequence>
<keyword evidence="1" id="KW-0614">Plasmid</keyword>
<name>K9U8B2_CHRTP</name>
<dbReference type="AlphaFoldDB" id="K9U8B2"/>
<dbReference type="KEGG" id="cthe:Chro_5739"/>
<dbReference type="RefSeq" id="WP_015163022.1">
    <property type="nucleotide sequence ID" value="NC_019699.1"/>
</dbReference>
<evidence type="ECO:0000313" key="1">
    <source>
        <dbReference type="EMBL" id="AFY91085.1"/>
    </source>
</evidence>
<accession>K9U8B2</accession>
<dbReference type="Proteomes" id="UP000010384">
    <property type="component" value="Plasmid pCHRO.01"/>
</dbReference>